<evidence type="ECO:0000313" key="2">
    <source>
        <dbReference type="Proteomes" id="UP000054770"/>
    </source>
</evidence>
<evidence type="ECO:0000313" key="1">
    <source>
        <dbReference type="EMBL" id="SAL57899.1"/>
    </source>
</evidence>
<dbReference type="Proteomes" id="UP000054770">
    <property type="component" value="Unassembled WGS sequence"/>
</dbReference>
<dbReference type="EMBL" id="FCON02000026">
    <property type="protein sequence ID" value="SAL57899.1"/>
    <property type="molecule type" value="Genomic_DNA"/>
</dbReference>
<keyword evidence="2" id="KW-1185">Reference proteome</keyword>
<dbReference type="AlphaFoldDB" id="A0A158INX7"/>
<accession>A0A158INX7</accession>
<comment type="caution">
    <text evidence="1">The sequence shown here is derived from an EMBL/GenBank/DDBJ whole genome shotgun (WGS) entry which is preliminary data.</text>
</comment>
<organism evidence="1 2">
    <name type="scientific">Caballeronia choica</name>
    <dbReference type="NCBI Taxonomy" id="326476"/>
    <lineage>
        <taxon>Bacteria</taxon>
        <taxon>Pseudomonadati</taxon>
        <taxon>Pseudomonadota</taxon>
        <taxon>Betaproteobacteria</taxon>
        <taxon>Burkholderiales</taxon>
        <taxon>Burkholderiaceae</taxon>
        <taxon>Caballeronia</taxon>
    </lineage>
</organism>
<sequence length="36" mass="4164">MGAELRLRGAASRFVARLDENGFPFYPLMRKYSDNN</sequence>
<name>A0A158INX7_9BURK</name>
<proteinExistence type="predicted"/>
<gene>
    <name evidence="1" type="ORF">AWB68_02846</name>
</gene>
<reference evidence="1" key="1">
    <citation type="submission" date="2016-01" db="EMBL/GenBank/DDBJ databases">
        <authorList>
            <person name="Peeters C."/>
        </authorList>
    </citation>
    <scope>NUCLEOTIDE SEQUENCE [LARGE SCALE GENOMIC DNA]</scope>
    <source>
        <strain evidence="1">LMG 22940</strain>
    </source>
</reference>
<protein>
    <submittedName>
        <fullName evidence="1">Uncharacterized protein</fullName>
    </submittedName>
</protein>